<organism evidence="8 9">
    <name type="scientific">Fusarium anthophilum</name>
    <dbReference type="NCBI Taxonomy" id="48485"/>
    <lineage>
        <taxon>Eukaryota</taxon>
        <taxon>Fungi</taxon>
        <taxon>Dikarya</taxon>
        <taxon>Ascomycota</taxon>
        <taxon>Pezizomycotina</taxon>
        <taxon>Sordariomycetes</taxon>
        <taxon>Hypocreomycetidae</taxon>
        <taxon>Hypocreales</taxon>
        <taxon>Nectriaceae</taxon>
        <taxon>Fusarium</taxon>
        <taxon>Fusarium fujikuroi species complex</taxon>
    </lineage>
</organism>
<evidence type="ECO:0000313" key="9">
    <source>
        <dbReference type="Proteomes" id="UP000573603"/>
    </source>
</evidence>
<dbReference type="GO" id="GO:0003677">
    <property type="term" value="F:DNA binding"/>
    <property type="evidence" value="ECO:0007669"/>
    <property type="project" value="InterPro"/>
</dbReference>
<keyword evidence="4" id="KW-0804">Transcription</keyword>
<dbReference type="Proteomes" id="UP000573603">
    <property type="component" value="Unassembled WGS sequence"/>
</dbReference>
<evidence type="ECO:0000256" key="1">
    <source>
        <dbReference type="ARBA" id="ARBA00004123"/>
    </source>
</evidence>
<dbReference type="PANTHER" id="PTHR47338:SF4">
    <property type="entry name" value="ZN(II)2CYS6 TRANSCRIPTION FACTOR (EUROFUNG)"/>
    <property type="match status" value="1"/>
</dbReference>
<dbReference type="GO" id="GO:0000981">
    <property type="term" value="F:DNA-binding transcription factor activity, RNA polymerase II-specific"/>
    <property type="evidence" value="ECO:0007669"/>
    <property type="project" value="InterPro"/>
</dbReference>
<gene>
    <name evidence="8" type="ORF">FANTH_3124</name>
</gene>
<reference evidence="8 9" key="1">
    <citation type="journal article" date="2020" name="BMC Genomics">
        <title>Correction to: Identification and distribution of gene clusters required for synthesis of sphingolipid metabolism inhibitors in diverse species of the filamentous fungus Fusarium.</title>
        <authorList>
            <person name="Kim H.S."/>
            <person name="Lohmar J.M."/>
            <person name="Busman M."/>
            <person name="Brown D.W."/>
            <person name="Naumann T.A."/>
            <person name="Divon H.H."/>
            <person name="Lysoe E."/>
            <person name="Uhlig S."/>
            <person name="Proctor R.H."/>
        </authorList>
    </citation>
    <scope>NUCLEOTIDE SEQUENCE [LARGE SCALE GENOMIC DNA]</scope>
    <source>
        <strain evidence="8 9">NRRL 25214</strain>
    </source>
</reference>
<evidence type="ECO:0000313" key="8">
    <source>
        <dbReference type="EMBL" id="KAF5251805.1"/>
    </source>
</evidence>
<evidence type="ECO:0000256" key="5">
    <source>
        <dbReference type="ARBA" id="ARBA00023242"/>
    </source>
</evidence>
<feature type="compositionally biased region" description="Low complexity" evidence="6">
    <location>
        <begin position="270"/>
        <end position="285"/>
    </location>
</feature>
<keyword evidence="3" id="KW-0805">Transcription regulation</keyword>
<dbReference type="Pfam" id="PF04082">
    <property type="entry name" value="Fungal_trans"/>
    <property type="match status" value="1"/>
</dbReference>
<evidence type="ECO:0000259" key="7">
    <source>
        <dbReference type="SMART" id="SM00906"/>
    </source>
</evidence>
<feature type="region of interest" description="Disordered" evidence="6">
    <location>
        <begin position="248"/>
        <end position="288"/>
    </location>
</feature>
<comment type="subcellular location">
    <subcellularLocation>
        <location evidence="1">Nucleus</location>
    </subcellularLocation>
</comment>
<proteinExistence type="predicted"/>
<evidence type="ECO:0000256" key="6">
    <source>
        <dbReference type="SAM" id="MobiDB-lite"/>
    </source>
</evidence>
<dbReference type="SMART" id="SM00906">
    <property type="entry name" value="Fungal_trans"/>
    <property type="match status" value="1"/>
</dbReference>
<feature type="domain" description="Xylanolytic transcriptional activator regulatory" evidence="7">
    <location>
        <begin position="484"/>
        <end position="556"/>
    </location>
</feature>
<dbReference type="GO" id="GO:0005634">
    <property type="term" value="C:nucleus"/>
    <property type="evidence" value="ECO:0007669"/>
    <property type="project" value="UniProtKB-SubCell"/>
</dbReference>
<feature type="compositionally biased region" description="Polar residues" evidence="6">
    <location>
        <begin position="343"/>
        <end position="360"/>
    </location>
</feature>
<evidence type="ECO:0000256" key="3">
    <source>
        <dbReference type="ARBA" id="ARBA00023015"/>
    </source>
</evidence>
<keyword evidence="9" id="KW-1185">Reference proteome</keyword>
<sequence length="784" mass="86561">MHRIPRNPKHGARLDMVPDPVDLNLPRPLEHIVDLCLRMLVQSECSAGGTGRDPYTHGVGASARLGEECLPDHGAVFGVWERAEGCLADLIPIENHWSLLLRCFAFAMDMSGFKLPREAALLEMLTWRYGAENRRACRGGVVGRVGPDPHGEQPDQATRRLHPHSSKHLLRFLLSVLWGATSILTFQCSALPKHAFSADGKNAVALAIDLSAGSADDSALVSDASLLKISLSDLCVTMQDCVYPVEASRRQAPRQQRTRSASIAIDDPETCQQTQTSESSDTQPTYQTSELVSRIGTLEAKIESMGSSLQRIERCLVTLVDSSNTNVGPITAGLPASSGRPRTVSSPRTVGTAFQPSPQNDPAIEDFGTPEDVLMAVVDSYFTYCQNQPYSFFHEETFRQGLAQHAIPKHLVLAVMATAVRFCSHPYYSGRALEMSVEYANRSWKLIVSDCFTVGKVAEVSTVQTVALLGLFDFTAGRLRHGSAWVKVGLAVRIAQDCGLMLENAGHLSHSQQEERRRVFWSVYLLDRLVSCGRGRPPAIVDASCHLQLPCDESIWREGLWAKTQSLDEMTNRTLSISQRQCPLAQVIAIAQILGRCAQYVLQDFNIRGPHPPWDPGSDFAGIESDLLHFEAYLEIQRPIDEILAPYVLAEGVVDSQSSGPIIFSRALFHLCYCLLNHPFLLRRRINTCRNLAPVSFIKRSSDLAWLHAQQMMALIRESRKLGCSFHASSSGYAVTVAGSIIALRTYDEHSPTSQEAHILLDEALGYLDIIGHHWSNVRTMVTC</sequence>
<accession>A0A8H4ZTN9</accession>
<comment type="caution">
    <text evidence="8">The sequence shown here is derived from an EMBL/GenBank/DDBJ whole genome shotgun (WGS) entry which is preliminary data.</text>
</comment>
<name>A0A8H4ZTN9_9HYPO</name>
<dbReference type="CDD" id="cd12148">
    <property type="entry name" value="fungal_TF_MHR"/>
    <property type="match status" value="1"/>
</dbReference>
<feature type="region of interest" description="Disordered" evidence="6">
    <location>
        <begin position="330"/>
        <end position="364"/>
    </location>
</feature>
<dbReference type="AlphaFoldDB" id="A0A8H4ZTN9"/>
<keyword evidence="2" id="KW-0479">Metal-binding</keyword>
<dbReference type="PANTHER" id="PTHR47338">
    <property type="entry name" value="ZN(II)2CYS6 TRANSCRIPTION FACTOR (EUROFUNG)-RELATED"/>
    <property type="match status" value="1"/>
</dbReference>
<evidence type="ECO:0000256" key="4">
    <source>
        <dbReference type="ARBA" id="ARBA00023163"/>
    </source>
</evidence>
<dbReference type="GO" id="GO:0008270">
    <property type="term" value="F:zinc ion binding"/>
    <property type="evidence" value="ECO:0007669"/>
    <property type="project" value="InterPro"/>
</dbReference>
<dbReference type="InterPro" id="IPR050815">
    <property type="entry name" value="TF_fung"/>
</dbReference>
<protein>
    <recommendedName>
        <fullName evidence="7">Xylanolytic transcriptional activator regulatory domain-containing protein</fullName>
    </recommendedName>
</protein>
<dbReference type="InterPro" id="IPR007219">
    <property type="entry name" value="XnlR_reg_dom"/>
</dbReference>
<dbReference type="EMBL" id="JABEVY010000065">
    <property type="protein sequence ID" value="KAF5251805.1"/>
    <property type="molecule type" value="Genomic_DNA"/>
</dbReference>
<keyword evidence="5" id="KW-0539">Nucleus</keyword>
<dbReference type="GO" id="GO:0006351">
    <property type="term" value="P:DNA-templated transcription"/>
    <property type="evidence" value="ECO:0007669"/>
    <property type="project" value="InterPro"/>
</dbReference>
<evidence type="ECO:0000256" key="2">
    <source>
        <dbReference type="ARBA" id="ARBA00022723"/>
    </source>
</evidence>